<dbReference type="RefSeq" id="WP_268265674.1">
    <property type="nucleotide sequence ID" value="NZ_JALQCW010000039.1"/>
</dbReference>
<evidence type="ECO:0000313" key="1">
    <source>
        <dbReference type="EMBL" id="MCK9799305.1"/>
    </source>
</evidence>
<dbReference type="EMBL" id="JALQCW010000039">
    <property type="protein sequence ID" value="MCK9799305.1"/>
    <property type="molecule type" value="Genomic_DNA"/>
</dbReference>
<protein>
    <submittedName>
        <fullName evidence="1">Uncharacterized protein</fullName>
    </submittedName>
</protein>
<reference evidence="1 2" key="2">
    <citation type="journal article" date="2023" name="Plant Pathol.">
        <title>Dismantling and reorganizing Pseudomonas marginalis sensu#lato.</title>
        <authorList>
            <person name="Sawada H."/>
            <person name="Fujikawa T."/>
            <person name="Satou M."/>
        </authorList>
    </citation>
    <scope>NUCLEOTIDE SEQUENCE [LARGE SCALE GENOMIC DNA]</scope>
    <source>
        <strain evidence="1 2">MAFF 302030</strain>
    </source>
</reference>
<evidence type="ECO:0000313" key="2">
    <source>
        <dbReference type="Proteomes" id="UP001155059"/>
    </source>
</evidence>
<sequence>MAIYTIKQGLFSKVADGIEELLKARIVHWNSFGELFGGFRFVLHDEVPEVYETYRRLAFESGQQKIQSWMPAIQWVFVVSTSDDGVDLILIEDSLPDYLEALRQLQPLAQRAQQRADEGRVESGVRR</sequence>
<proteinExistence type="predicted"/>
<name>A0A9X1YWA3_9PSED</name>
<reference evidence="1 2" key="1">
    <citation type="journal article" date="2022" name="Int. J. Syst. Evol. Microbiol.">
        <title>Pseudomonas aegrilactucae sp. nov. and Pseudomonas morbosilactucae sp. nov., pathogens causing bacterial rot of lettuce in Japan.</title>
        <authorList>
            <person name="Sawada H."/>
            <person name="Fujikawa T."/>
            <person name="Satou M."/>
        </authorList>
    </citation>
    <scope>NUCLEOTIDE SEQUENCE [LARGE SCALE GENOMIC DNA]</scope>
    <source>
        <strain evidence="1 2">MAFF 302030</strain>
    </source>
</reference>
<dbReference type="Proteomes" id="UP001155059">
    <property type="component" value="Unassembled WGS sequence"/>
</dbReference>
<comment type="caution">
    <text evidence="1">The sequence shown here is derived from an EMBL/GenBank/DDBJ whole genome shotgun (WGS) entry which is preliminary data.</text>
</comment>
<gene>
    <name evidence="1" type="ORF">M1B34_16730</name>
</gene>
<dbReference type="AlphaFoldDB" id="A0A9X1YWA3"/>
<accession>A0A9X1YWA3</accession>
<organism evidence="1 2">
    <name type="scientific">Pseudomonas morbosilactucae</name>
    <dbReference type="NCBI Taxonomy" id="2938197"/>
    <lineage>
        <taxon>Bacteria</taxon>
        <taxon>Pseudomonadati</taxon>
        <taxon>Pseudomonadota</taxon>
        <taxon>Gammaproteobacteria</taxon>
        <taxon>Pseudomonadales</taxon>
        <taxon>Pseudomonadaceae</taxon>
        <taxon>Pseudomonas</taxon>
    </lineage>
</organism>